<reference evidence="1" key="1">
    <citation type="journal article" date="2022" name="bioRxiv">
        <title>Sequencing and chromosome-scale assembly of the giantPleurodeles waltlgenome.</title>
        <authorList>
            <person name="Brown T."/>
            <person name="Elewa A."/>
            <person name="Iarovenko S."/>
            <person name="Subramanian E."/>
            <person name="Araus A.J."/>
            <person name="Petzold A."/>
            <person name="Susuki M."/>
            <person name="Suzuki K.-i.T."/>
            <person name="Hayashi T."/>
            <person name="Toyoda A."/>
            <person name="Oliveira C."/>
            <person name="Osipova E."/>
            <person name="Leigh N.D."/>
            <person name="Simon A."/>
            <person name="Yun M.H."/>
        </authorList>
    </citation>
    <scope>NUCLEOTIDE SEQUENCE</scope>
    <source>
        <strain evidence="1">20211129_DDA</strain>
        <tissue evidence="1">Liver</tissue>
    </source>
</reference>
<proteinExistence type="predicted"/>
<dbReference type="AlphaFoldDB" id="A0AAV7KLF0"/>
<dbReference type="Proteomes" id="UP001066276">
    <property type="component" value="Chromosome 12"/>
</dbReference>
<gene>
    <name evidence="1" type="ORF">NDU88_000031</name>
</gene>
<keyword evidence="2" id="KW-1185">Reference proteome</keyword>
<organism evidence="1 2">
    <name type="scientific">Pleurodeles waltl</name>
    <name type="common">Iberian ribbed newt</name>
    <dbReference type="NCBI Taxonomy" id="8319"/>
    <lineage>
        <taxon>Eukaryota</taxon>
        <taxon>Metazoa</taxon>
        <taxon>Chordata</taxon>
        <taxon>Craniata</taxon>
        <taxon>Vertebrata</taxon>
        <taxon>Euteleostomi</taxon>
        <taxon>Amphibia</taxon>
        <taxon>Batrachia</taxon>
        <taxon>Caudata</taxon>
        <taxon>Salamandroidea</taxon>
        <taxon>Salamandridae</taxon>
        <taxon>Pleurodelinae</taxon>
        <taxon>Pleurodeles</taxon>
    </lineage>
</organism>
<evidence type="ECO:0000313" key="1">
    <source>
        <dbReference type="EMBL" id="KAJ1079796.1"/>
    </source>
</evidence>
<dbReference type="EMBL" id="JANPWB010000016">
    <property type="protein sequence ID" value="KAJ1079796.1"/>
    <property type="molecule type" value="Genomic_DNA"/>
</dbReference>
<evidence type="ECO:0000313" key="2">
    <source>
        <dbReference type="Proteomes" id="UP001066276"/>
    </source>
</evidence>
<name>A0AAV7KLF0_PLEWA</name>
<accession>A0AAV7KLF0</accession>
<comment type="caution">
    <text evidence="1">The sequence shown here is derived from an EMBL/GenBank/DDBJ whole genome shotgun (WGS) entry which is preliminary data.</text>
</comment>
<sequence length="67" mass="6591">MHAVEARELLEEIAGADSADPEVETPRFLLPTPEGAAVLGGGIPEVSAQVGGAGAGLWVSGASPGQP</sequence>
<protein>
    <submittedName>
        <fullName evidence="1">Uncharacterized protein</fullName>
    </submittedName>
</protein>